<dbReference type="EMBL" id="JACSQV010000003">
    <property type="protein sequence ID" value="MBD7917597.1"/>
    <property type="molecule type" value="Genomic_DNA"/>
</dbReference>
<dbReference type="PANTHER" id="PTHR41368:SF1">
    <property type="entry name" value="PROTEIN YGHO"/>
    <property type="match status" value="1"/>
</dbReference>
<dbReference type="Proteomes" id="UP000604241">
    <property type="component" value="Unassembled WGS sequence"/>
</dbReference>
<sequence length="383" mass="41202">MSGLAVVPVASRADLRDFLDLPLRMHPRHLAVPLLASTVESWWRGTSPHPEPVELLLVRDAAGRAVGRTTVHTDARLDARLGARSLLFGATEFADDAAAAALVAALEARADGHEQLFGPVALLPNQSGGVVTSGAEHRGFVDSPWNPSWVPATYEGLGFARWGESDTWVVDVAASSAAGLPSPDEWRAAGLRLERGRRSQLARLVPEVLAVLNRSFAALPYYTPITDQEMAAATDGLGHLVDEDLLLLARDAATGALVAFVLVVPDITAYVQRVGGRLGLLQQLLLLATRGRYRREAVLIIQGTDPDRQGRGVLTLLTRTLHAHLATGGYARLRSTFVGRDNPASARQLERVGGRPLHGVTFYRRPLPRHDATTARAAAEETP</sequence>
<evidence type="ECO:0000313" key="2">
    <source>
        <dbReference type="Proteomes" id="UP000604241"/>
    </source>
</evidence>
<proteinExistence type="predicted"/>
<dbReference type="InterPro" id="IPR039968">
    <property type="entry name" value="BcerS-like"/>
</dbReference>
<evidence type="ECO:0000313" key="1">
    <source>
        <dbReference type="EMBL" id="MBD7917597.1"/>
    </source>
</evidence>
<gene>
    <name evidence="1" type="ORF">H9657_04795</name>
</gene>
<protein>
    <recommendedName>
        <fullName evidence="3">N-acetyltransferase domain-containing protein</fullName>
    </recommendedName>
</protein>
<keyword evidence="2" id="KW-1185">Reference proteome</keyword>
<name>A0ABR8QAZ8_9CELL</name>
<accession>A0ABR8QAZ8</accession>
<organism evidence="1 2">
    <name type="scientific">Cellulomonas avistercoris</name>
    <dbReference type="NCBI Taxonomy" id="2762242"/>
    <lineage>
        <taxon>Bacteria</taxon>
        <taxon>Bacillati</taxon>
        <taxon>Actinomycetota</taxon>
        <taxon>Actinomycetes</taxon>
        <taxon>Micrococcales</taxon>
        <taxon>Cellulomonadaceae</taxon>
        <taxon>Cellulomonas</taxon>
    </lineage>
</organism>
<dbReference type="InterPro" id="IPR016181">
    <property type="entry name" value="Acyl_CoA_acyltransferase"/>
</dbReference>
<reference evidence="1 2" key="1">
    <citation type="submission" date="2020-08" db="EMBL/GenBank/DDBJ databases">
        <title>A Genomic Blueprint of the Chicken Gut Microbiome.</title>
        <authorList>
            <person name="Gilroy R."/>
            <person name="Ravi A."/>
            <person name="Getino M."/>
            <person name="Pursley I."/>
            <person name="Horton D.L."/>
            <person name="Alikhan N.-F."/>
            <person name="Baker D."/>
            <person name="Gharbi K."/>
            <person name="Hall N."/>
            <person name="Watson M."/>
            <person name="Adriaenssens E.M."/>
            <person name="Foster-Nyarko E."/>
            <person name="Jarju S."/>
            <person name="Secka A."/>
            <person name="Antonio M."/>
            <person name="Oren A."/>
            <person name="Chaudhuri R."/>
            <person name="La Ragione R.M."/>
            <person name="Hildebrand F."/>
            <person name="Pallen M.J."/>
        </authorList>
    </citation>
    <scope>NUCLEOTIDE SEQUENCE [LARGE SCALE GENOMIC DNA]</scope>
    <source>
        <strain evidence="1 2">Sa3CUA2</strain>
    </source>
</reference>
<dbReference type="SUPFAM" id="SSF55729">
    <property type="entry name" value="Acyl-CoA N-acyltransferases (Nat)"/>
    <property type="match status" value="1"/>
</dbReference>
<comment type="caution">
    <text evidence="1">The sequence shown here is derived from an EMBL/GenBank/DDBJ whole genome shotgun (WGS) entry which is preliminary data.</text>
</comment>
<evidence type="ECO:0008006" key="3">
    <source>
        <dbReference type="Google" id="ProtNLM"/>
    </source>
</evidence>
<dbReference type="PANTHER" id="PTHR41368">
    <property type="entry name" value="PROTEIN YGHO"/>
    <property type="match status" value="1"/>
</dbReference>
<dbReference type="Gene3D" id="3.40.630.30">
    <property type="match status" value="1"/>
</dbReference>
<dbReference type="RefSeq" id="WP_191780905.1">
    <property type="nucleotide sequence ID" value="NZ_JACSQV010000003.1"/>
</dbReference>